<dbReference type="GO" id="GO:0005634">
    <property type="term" value="C:nucleus"/>
    <property type="evidence" value="ECO:0007669"/>
    <property type="project" value="UniProtKB-SubCell"/>
</dbReference>
<feature type="domain" description="DUF7081" evidence="8">
    <location>
        <begin position="38"/>
        <end position="125"/>
    </location>
</feature>
<evidence type="ECO:0000256" key="3">
    <source>
        <dbReference type="ARBA" id="ARBA00022771"/>
    </source>
</evidence>
<evidence type="ECO:0000259" key="8">
    <source>
        <dbReference type="Pfam" id="PF23299"/>
    </source>
</evidence>
<evidence type="ECO:0000313" key="10">
    <source>
        <dbReference type="EMBL" id="KAK1315334.1"/>
    </source>
</evidence>
<dbReference type="Pfam" id="PF24590">
    <property type="entry name" value="DUF7615"/>
    <property type="match status" value="1"/>
</dbReference>
<reference evidence="10" key="2">
    <citation type="submission" date="2023-06" db="EMBL/GenBank/DDBJ databases">
        <authorList>
            <person name="Ma L."/>
            <person name="Liu K.-W."/>
            <person name="Li Z."/>
            <person name="Hsiao Y.-Y."/>
            <person name="Qi Y."/>
            <person name="Fu T."/>
            <person name="Tang G."/>
            <person name="Zhang D."/>
            <person name="Sun W.-H."/>
            <person name="Liu D.-K."/>
            <person name="Li Y."/>
            <person name="Chen G.-Z."/>
            <person name="Liu X.-D."/>
            <person name="Liao X.-Y."/>
            <person name="Jiang Y.-T."/>
            <person name="Yu X."/>
            <person name="Hao Y."/>
            <person name="Huang J."/>
            <person name="Zhao X.-W."/>
            <person name="Ke S."/>
            <person name="Chen Y.-Y."/>
            <person name="Wu W.-L."/>
            <person name="Hsu J.-L."/>
            <person name="Lin Y.-F."/>
            <person name="Huang M.-D."/>
            <person name="Li C.-Y."/>
            <person name="Huang L."/>
            <person name="Wang Z.-W."/>
            <person name="Zhao X."/>
            <person name="Zhong W.-Y."/>
            <person name="Peng D.-H."/>
            <person name="Ahmad S."/>
            <person name="Lan S."/>
            <person name="Zhang J.-S."/>
            <person name="Tsai W.-C."/>
            <person name="Van De Peer Y."/>
            <person name="Liu Z.-J."/>
        </authorList>
    </citation>
    <scope>NUCLEOTIDE SEQUENCE</scope>
    <source>
        <strain evidence="10">CP</strain>
        <tissue evidence="10">Leaves</tissue>
    </source>
</reference>
<evidence type="ECO:0008006" key="12">
    <source>
        <dbReference type="Google" id="ProtNLM"/>
    </source>
</evidence>
<accession>A0AAV9EPI3</accession>
<evidence type="ECO:0000313" key="11">
    <source>
        <dbReference type="Proteomes" id="UP001180020"/>
    </source>
</evidence>
<evidence type="ECO:0000256" key="4">
    <source>
        <dbReference type="ARBA" id="ARBA00022833"/>
    </source>
</evidence>
<proteinExistence type="predicted"/>
<dbReference type="PANTHER" id="PTHR33345:SF6">
    <property type="entry name" value="OS03G0747200 PROTEIN"/>
    <property type="match status" value="1"/>
</dbReference>
<sequence>MELDGRDSSLTMDAWFSDESEYQTPATREENSTASVSPVGPNASGEGLPYAPENFPNPGDKWGWKVGKRKTRSGYWADRYLSLPASLQKTSAFPSKVMVQKYITENFPTADIDSFFASFSWRIPAPDSYEISVKNKHGKKLEIVEVSNSKSPVVAGGCKAGNKMCRLRLKARAFSLPAMDCDICCNEVGFCRDCCCILCCKTIDWAYGGYSYIRCEATVNEKYICGHVAHLDCAFRSYMAGTVGGSIGLDVEYYCRRCDKKTDLISHVMKLLQTCEALDTRDDIEKILNVGLCILRGSDQMRAKSLLNRIGSILTKLRSGIDLEDIWNLEDGIPAINGGGSHFENGNTITGMGTSNHQEPMKFAPHSELSQTPSTKKRDRGSIYITADHDSASLKLEDEIDEALRALKESQELEYRMAEQKLYAHKDFLLSLYQLLDRERAELARPTSAPSGDPDAVTLGNVLSTVNQIRHEEIKLRQMMQVSKGFGRTSRMCLKNHFGLQIDE</sequence>
<gene>
    <name evidence="10" type="ORF">QJS10_CPA06g01928</name>
</gene>
<dbReference type="InterPro" id="IPR032881">
    <property type="entry name" value="Oberon-like_PHD"/>
</dbReference>
<feature type="domain" description="DUF7615" evidence="9">
    <location>
        <begin position="389"/>
        <end position="497"/>
    </location>
</feature>
<name>A0AAV9EPI3_ACOCL</name>
<keyword evidence="3" id="KW-0863">Zinc-finger</keyword>
<evidence type="ECO:0000256" key="6">
    <source>
        <dbReference type="SAM" id="MobiDB-lite"/>
    </source>
</evidence>
<dbReference type="Pfam" id="PF23299">
    <property type="entry name" value="DUF7081"/>
    <property type="match status" value="1"/>
</dbReference>
<evidence type="ECO:0000256" key="1">
    <source>
        <dbReference type="ARBA" id="ARBA00004123"/>
    </source>
</evidence>
<keyword evidence="4" id="KW-0862">Zinc</keyword>
<dbReference type="Proteomes" id="UP001180020">
    <property type="component" value="Unassembled WGS sequence"/>
</dbReference>
<feature type="domain" description="Oberon-like PHD finger" evidence="7">
    <location>
        <begin position="161"/>
        <end position="293"/>
    </location>
</feature>
<feature type="region of interest" description="Disordered" evidence="6">
    <location>
        <begin position="1"/>
        <end position="53"/>
    </location>
</feature>
<comment type="caution">
    <text evidence="10">The sequence shown here is derived from an EMBL/GenBank/DDBJ whole genome shotgun (WGS) entry which is preliminary data.</text>
</comment>
<comment type="subcellular location">
    <subcellularLocation>
        <location evidence="1">Nucleus</location>
    </subcellularLocation>
</comment>
<feature type="compositionally biased region" description="Polar residues" evidence="6">
    <location>
        <begin position="22"/>
        <end position="36"/>
    </location>
</feature>
<evidence type="ECO:0000259" key="9">
    <source>
        <dbReference type="Pfam" id="PF24590"/>
    </source>
</evidence>
<organism evidence="10 11">
    <name type="scientific">Acorus calamus</name>
    <name type="common">Sweet flag</name>
    <dbReference type="NCBI Taxonomy" id="4465"/>
    <lineage>
        <taxon>Eukaryota</taxon>
        <taxon>Viridiplantae</taxon>
        <taxon>Streptophyta</taxon>
        <taxon>Embryophyta</taxon>
        <taxon>Tracheophyta</taxon>
        <taxon>Spermatophyta</taxon>
        <taxon>Magnoliopsida</taxon>
        <taxon>Liliopsida</taxon>
        <taxon>Acoraceae</taxon>
        <taxon>Acorus</taxon>
    </lineage>
</organism>
<evidence type="ECO:0000256" key="5">
    <source>
        <dbReference type="ARBA" id="ARBA00023242"/>
    </source>
</evidence>
<dbReference type="InterPro" id="IPR055508">
    <property type="entry name" value="DUF7081"/>
</dbReference>
<dbReference type="GO" id="GO:0008270">
    <property type="term" value="F:zinc ion binding"/>
    <property type="evidence" value="ECO:0007669"/>
    <property type="project" value="UniProtKB-KW"/>
</dbReference>
<reference evidence="10" key="1">
    <citation type="journal article" date="2023" name="Nat. Commun.">
        <title>Diploid and tetraploid genomes of Acorus and the evolution of monocots.</title>
        <authorList>
            <person name="Ma L."/>
            <person name="Liu K.W."/>
            <person name="Li Z."/>
            <person name="Hsiao Y.Y."/>
            <person name="Qi Y."/>
            <person name="Fu T."/>
            <person name="Tang G.D."/>
            <person name="Zhang D."/>
            <person name="Sun W.H."/>
            <person name="Liu D.K."/>
            <person name="Li Y."/>
            <person name="Chen G.Z."/>
            <person name="Liu X.D."/>
            <person name="Liao X.Y."/>
            <person name="Jiang Y.T."/>
            <person name="Yu X."/>
            <person name="Hao Y."/>
            <person name="Huang J."/>
            <person name="Zhao X.W."/>
            <person name="Ke S."/>
            <person name="Chen Y.Y."/>
            <person name="Wu W.L."/>
            <person name="Hsu J.L."/>
            <person name="Lin Y.F."/>
            <person name="Huang M.D."/>
            <person name="Li C.Y."/>
            <person name="Huang L."/>
            <person name="Wang Z.W."/>
            <person name="Zhao X."/>
            <person name="Zhong W.Y."/>
            <person name="Peng D.H."/>
            <person name="Ahmad S."/>
            <person name="Lan S."/>
            <person name="Zhang J.S."/>
            <person name="Tsai W.C."/>
            <person name="Van de Peer Y."/>
            <person name="Liu Z.J."/>
        </authorList>
    </citation>
    <scope>NUCLEOTIDE SEQUENCE</scope>
    <source>
        <strain evidence="10">CP</strain>
    </source>
</reference>
<dbReference type="PANTHER" id="PTHR33345">
    <property type="entry name" value="ADAPTER PROTEIN, PUTATIVE-RELATED"/>
    <property type="match status" value="1"/>
</dbReference>
<dbReference type="AlphaFoldDB" id="A0AAV9EPI3"/>
<keyword evidence="2" id="KW-0479">Metal-binding</keyword>
<dbReference type="EMBL" id="JAUJYO010000006">
    <property type="protein sequence ID" value="KAK1315334.1"/>
    <property type="molecule type" value="Genomic_DNA"/>
</dbReference>
<evidence type="ECO:0000256" key="2">
    <source>
        <dbReference type="ARBA" id="ARBA00022723"/>
    </source>
</evidence>
<keyword evidence="11" id="KW-1185">Reference proteome</keyword>
<keyword evidence="5" id="KW-0539">Nucleus</keyword>
<protein>
    <recommendedName>
        <fullName evidence="12">Oberon PHD finger domain-containing protein</fullName>
    </recommendedName>
</protein>
<dbReference type="InterPro" id="IPR056034">
    <property type="entry name" value="DUF7615"/>
</dbReference>
<evidence type="ECO:0000259" key="7">
    <source>
        <dbReference type="Pfam" id="PF07227"/>
    </source>
</evidence>
<dbReference type="Pfam" id="PF07227">
    <property type="entry name" value="PHD_Oberon"/>
    <property type="match status" value="1"/>
</dbReference>